<reference evidence="2" key="1">
    <citation type="submission" date="2022-11" db="EMBL/GenBank/DDBJ databases">
        <authorList>
            <person name="Kikuchi T."/>
        </authorList>
    </citation>
    <scope>NUCLEOTIDE SEQUENCE</scope>
    <source>
        <strain evidence="2">PS1010</strain>
    </source>
</reference>
<dbReference type="InterPro" id="IPR018817">
    <property type="entry name" value="7TM_GPCR_serpentine_rcpt_Srz"/>
</dbReference>
<evidence type="ECO:0000313" key="3">
    <source>
        <dbReference type="Proteomes" id="UP001152747"/>
    </source>
</evidence>
<dbReference type="OrthoDB" id="5876505at2759"/>
<feature type="transmembrane region" description="Helical" evidence="1">
    <location>
        <begin position="98"/>
        <end position="116"/>
    </location>
</feature>
<proteinExistence type="predicted"/>
<organism evidence="2 3">
    <name type="scientific">Caenorhabditis angaria</name>
    <dbReference type="NCBI Taxonomy" id="860376"/>
    <lineage>
        <taxon>Eukaryota</taxon>
        <taxon>Metazoa</taxon>
        <taxon>Ecdysozoa</taxon>
        <taxon>Nematoda</taxon>
        <taxon>Chromadorea</taxon>
        <taxon>Rhabditida</taxon>
        <taxon>Rhabditina</taxon>
        <taxon>Rhabditomorpha</taxon>
        <taxon>Rhabditoidea</taxon>
        <taxon>Rhabditidae</taxon>
        <taxon>Peloderinae</taxon>
        <taxon>Caenorhabditis</taxon>
    </lineage>
</organism>
<evidence type="ECO:0000313" key="2">
    <source>
        <dbReference type="EMBL" id="CAI5450487.1"/>
    </source>
</evidence>
<dbReference type="PANTHER" id="PTHR31720">
    <property type="entry name" value="SERPENTINE RECEPTOR, CLASS Z-RELATED"/>
    <property type="match status" value="1"/>
</dbReference>
<feature type="transmembrane region" description="Helical" evidence="1">
    <location>
        <begin position="161"/>
        <end position="182"/>
    </location>
</feature>
<dbReference type="AlphaFoldDB" id="A0A9P1IUL5"/>
<protein>
    <recommendedName>
        <fullName evidence="4">Serpentine receptor class gamma</fullName>
    </recommendedName>
</protein>
<dbReference type="EMBL" id="CANHGI010000005">
    <property type="protein sequence ID" value="CAI5450487.1"/>
    <property type="molecule type" value="Genomic_DNA"/>
</dbReference>
<keyword evidence="1" id="KW-0812">Transmembrane</keyword>
<dbReference type="Pfam" id="PF10325">
    <property type="entry name" value="7TM_GPCR_Srz"/>
    <property type="match status" value="1"/>
</dbReference>
<feature type="transmembrane region" description="Helical" evidence="1">
    <location>
        <begin position="62"/>
        <end position="86"/>
    </location>
</feature>
<evidence type="ECO:0000256" key="1">
    <source>
        <dbReference type="SAM" id="Phobius"/>
    </source>
</evidence>
<feature type="transmembrane region" description="Helical" evidence="1">
    <location>
        <begin position="244"/>
        <end position="265"/>
    </location>
</feature>
<accession>A0A9P1IUL5</accession>
<keyword evidence="1" id="KW-0472">Membrane</keyword>
<evidence type="ECO:0008006" key="4">
    <source>
        <dbReference type="Google" id="ProtNLM"/>
    </source>
</evidence>
<dbReference type="PANTHER" id="PTHR31720:SF4">
    <property type="entry name" value="SERPENTINE RECEPTOR, CLASS Z"/>
    <property type="match status" value="1"/>
</dbReference>
<feature type="transmembrane region" description="Helical" evidence="1">
    <location>
        <begin position="122"/>
        <end position="141"/>
    </location>
</feature>
<name>A0A9P1IUL5_9PELO</name>
<comment type="caution">
    <text evidence="2">The sequence shown here is derived from an EMBL/GenBank/DDBJ whole genome shotgun (WGS) entry which is preliminary data.</text>
</comment>
<keyword evidence="1" id="KW-1133">Transmembrane helix</keyword>
<feature type="transmembrane region" description="Helical" evidence="1">
    <location>
        <begin position="202"/>
        <end position="223"/>
    </location>
</feature>
<keyword evidence="3" id="KW-1185">Reference proteome</keyword>
<dbReference type="Proteomes" id="UP001152747">
    <property type="component" value="Unassembled WGS sequence"/>
</dbReference>
<feature type="transmembrane region" description="Helical" evidence="1">
    <location>
        <begin position="12"/>
        <end position="42"/>
    </location>
</feature>
<sequence length="307" mass="35641">MNQELGLIEKRFLVGSLLLYHGILILIYILSTIIIFPLFIHFTRINREKDREVPIYRITNHLYQITVFSQSLILLSAVSIIWIILSHSKDEYNNEDKFDGMILLIALILLAIVYQFNQIIVPIQNLLIFLLAFQRFLLYFYPTSEKYIVPSEKSFKILIRWLYSISICGNIIYTIFLIGCLATNKAMFLKACNPVWPNLNSAIYITLDFLVMFSSIFYICILISVRKITSLASSVMKNRPEKVIIYQTLVLIVVKLLSIPLTLVFCKLLEDLTLSDVLTANSDKNKGEIFEEPKEILEDFELEQLFD</sequence>
<gene>
    <name evidence="2" type="ORF">CAMP_LOCUS13124</name>
</gene>